<protein>
    <submittedName>
        <fullName evidence="1">Uncharacterized protein</fullName>
    </submittedName>
</protein>
<evidence type="ECO:0000313" key="2">
    <source>
        <dbReference type="Proteomes" id="UP000285288"/>
    </source>
</evidence>
<dbReference type="AlphaFoldDB" id="A0A413UBF7"/>
<sequence>MKYVLSKQCSFSRNKDSLIGYTNLSFRNGVWIPQYHLNVDDTQYSVYEDKMQAFCKYVKDVIVPNGYESIEYLVNRLNLKTIGLSRYQLYASTDEANFCVRFVKNMYAKEMIYIHMFRKG</sequence>
<organism evidence="1 2">
    <name type="scientific">Holdemanella biformis</name>
    <dbReference type="NCBI Taxonomy" id="1735"/>
    <lineage>
        <taxon>Bacteria</taxon>
        <taxon>Bacillati</taxon>
        <taxon>Bacillota</taxon>
        <taxon>Erysipelotrichia</taxon>
        <taxon>Erysipelotrichales</taxon>
        <taxon>Erysipelotrichaceae</taxon>
        <taxon>Holdemanella</taxon>
    </lineage>
</organism>
<dbReference type="Proteomes" id="UP000285288">
    <property type="component" value="Unassembled WGS sequence"/>
</dbReference>
<accession>A0A413UBF7</accession>
<dbReference type="EMBL" id="QSGD01000033">
    <property type="protein sequence ID" value="RHB03677.1"/>
    <property type="molecule type" value="Genomic_DNA"/>
</dbReference>
<proteinExistence type="predicted"/>
<comment type="caution">
    <text evidence="1">The sequence shown here is derived from an EMBL/GenBank/DDBJ whole genome shotgun (WGS) entry which is preliminary data.</text>
</comment>
<reference evidence="1 2" key="1">
    <citation type="submission" date="2018-08" db="EMBL/GenBank/DDBJ databases">
        <title>A genome reference for cultivated species of the human gut microbiota.</title>
        <authorList>
            <person name="Zou Y."/>
            <person name="Xue W."/>
            <person name="Luo G."/>
        </authorList>
    </citation>
    <scope>NUCLEOTIDE SEQUENCE [LARGE SCALE GENOMIC DNA]</scope>
    <source>
        <strain evidence="1 2">AM42-13AC</strain>
    </source>
</reference>
<dbReference type="RefSeq" id="WP_118011664.1">
    <property type="nucleotide sequence ID" value="NZ_QSGD01000033.1"/>
</dbReference>
<name>A0A413UBF7_9FIRM</name>
<gene>
    <name evidence="1" type="ORF">DW907_08255</name>
</gene>
<evidence type="ECO:0000313" key="1">
    <source>
        <dbReference type="EMBL" id="RHB03677.1"/>
    </source>
</evidence>